<protein>
    <recommendedName>
        <fullName evidence="3">DUF3795 domain-containing protein</fullName>
    </recommendedName>
</protein>
<evidence type="ECO:0008006" key="3">
    <source>
        <dbReference type="Google" id="ProtNLM"/>
    </source>
</evidence>
<reference evidence="2" key="1">
    <citation type="submission" date="2016-10" db="EMBL/GenBank/DDBJ databases">
        <authorList>
            <person name="Varghese N."/>
            <person name="Submissions S."/>
        </authorList>
    </citation>
    <scope>NUCLEOTIDE SEQUENCE [LARGE SCALE GENOMIC DNA]</scope>
    <source>
        <strain evidence="2">DSM 16995</strain>
    </source>
</reference>
<dbReference type="STRING" id="246191.SAMN05660337_1902"/>
<name>A0A1G9GXH5_9BACT</name>
<accession>A0A1G9GXH5</accession>
<dbReference type="AlphaFoldDB" id="A0A1G9GXH5"/>
<proteinExistence type="predicted"/>
<evidence type="ECO:0000313" key="1">
    <source>
        <dbReference type="EMBL" id="SDL04963.1"/>
    </source>
</evidence>
<dbReference type="InterPro" id="IPR024227">
    <property type="entry name" value="DUF3795"/>
</dbReference>
<evidence type="ECO:0000313" key="2">
    <source>
        <dbReference type="Proteomes" id="UP000199053"/>
    </source>
</evidence>
<gene>
    <name evidence="1" type="ORF">SAMN05660337_1902</name>
</gene>
<sequence length="166" mass="18449">MPSKKTDKPEINKKSIVEIAPRHLVAPCGLDCSRCVGCAEGSVAEHALAIAETMGNNFQTYADRLKTFNPAMNEYSSFRTLLDSLASPTCGGCRSENRTCLPSCNISNCVSEQNIEFCFECIDYPDCEKTGLPESLLERWKTNNNLMKNIGIENFIKGLAERPRYP</sequence>
<dbReference type="Pfam" id="PF12675">
    <property type="entry name" value="DUF3795"/>
    <property type="match status" value="1"/>
</dbReference>
<organism evidence="1 2">
    <name type="scientific">Maridesulfovibrio ferrireducens</name>
    <dbReference type="NCBI Taxonomy" id="246191"/>
    <lineage>
        <taxon>Bacteria</taxon>
        <taxon>Pseudomonadati</taxon>
        <taxon>Thermodesulfobacteriota</taxon>
        <taxon>Desulfovibrionia</taxon>
        <taxon>Desulfovibrionales</taxon>
        <taxon>Desulfovibrionaceae</taxon>
        <taxon>Maridesulfovibrio</taxon>
    </lineage>
</organism>
<dbReference type="RefSeq" id="WP_092160506.1">
    <property type="nucleotide sequence ID" value="NZ_FNGA01000003.1"/>
</dbReference>
<dbReference type="OrthoDB" id="166000at2"/>
<dbReference type="EMBL" id="FNGA01000003">
    <property type="protein sequence ID" value="SDL04963.1"/>
    <property type="molecule type" value="Genomic_DNA"/>
</dbReference>
<dbReference type="Proteomes" id="UP000199053">
    <property type="component" value="Unassembled WGS sequence"/>
</dbReference>
<keyword evidence="2" id="KW-1185">Reference proteome</keyword>